<evidence type="ECO:0000256" key="12">
    <source>
        <dbReference type="PROSITE-ProRule" id="PRU00182"/>
    </source>
</evidence>
<evidence type="ECO:0000313" key="15">
    <source>
        <dbReference type="Proteomes" id="UP001143372"/>
    </source>
</evidence>
<dbReference type="GO" id="GO:0005829">
    <property type="term" value="C:cytosol"/>
    <property type="evidence" value="ECO:0007669"/>
    <property type="project" value="TreeGrafter"/>
</dbReference>
<comment type="caution">
    <text evidence="11">Lacks conserved residue(s) required for the propagation of feature annotation.</text>
</comment>
<reference evidence="14" key="2">
    <citation type="submission" date="2023-01" db="EMBL/GenBank/DDBJ databases">
        <authorList>
            <person name="Sun Q."/>
            <person name="Evtushenko L."/>
        </authorList>
    </citation>
    <scope>NUCLEOTIDE SEQUENCE</scope>
    <source>
        <strain evidence="14">VKM B-2347</strain>
    </source>
</reference>
<dbReference type="EMBL" id="BSFI01000022">
    <property type="protein sequence ID" value="GLK69461.1"/>
    <property type="molecule type" value="Genomic_DNA"/>
</dbReference>
<name>A0A9W6MWX5_9HYPH</name>
<evidence type="ECO:0000256" key="3">
    <source>
        <dbReference type="ARBA" id="ARBA00022598"/>
    </source>
</evidence>
<dbReference type="GO" id="GO:0042803">
    <property type="term" value="F:protein homodimerization activity"/>
    <property type="evidence" value="ECO:0007669"/>
    <property type="project" value="UniProtKB-ARBA"/>
</dbReference>
<dbReference type="EC" id="6.1.1.1" evidence="11"/>
<dbReference type="GO" id="GO:0003723">
    <property type="term" value="F:RNA binding"/>
    <property type="evidence" value="ECO:0007669"/>
    <property type="project" value="UniProtKB-KW"/>
</dbReference>
<dbReference type="Proteomes" id="UP001143372">
    <property type="component" value="Unassembled WGS sequence"/>
</dbReference>
<dbReference type="SUPFAM" id="SSF52374">
    <property type="entry name" value="Nucleotidylyl transferase"/>
    <property type="match status" value="1"/>
</dbReference>
<feature type="binding site" evidence="11">
    <location>
        <position position="196"/>
    </location>
    <ligand>
        <name>L-tyrosine</name>
        <dbReference type="ChEBI" id="CHEBI:58315"/>
    </ligand>
</feature>
<evidence type="ECO:0000256" key="9">
    <source>
        <dbReference type="ARBA" id="ARBA00048248"/>
    </source>
</evidence>
<keyword evidence="4 11" id="KW-0547">Nucleotide-binding</keyword>
<keyword evidence="8 11" id="KW-0030">Aminoacyl-tRNA synthetase</keyword>
<comment type="subunit">
    <text evidence="11">Homodimer.</text>
</comment>
<evidence type="ECO:0000256" key="6">
    <source>
        <dbReference type="ARBA" id="ARBA00022884"/>
    </source>
</evidence>
<dbReference type="FunFam" id="3.40.50.620:FF:000008">
    <property type="entry name" value="Tyrosine--tRNA ligase"/>
    <property type="match status" value="1"/>
</dbReference>
<dbReference type="Gene3D" id="3.10.290.10">
    <property type="entry name" value="RNA-binding S4 domain"/>
    <property type="match status" value="1"/>
</dbReference>
<dbReference type="Gene3D" id="1.10.240.10">
    <property type="entry name" value="Tyrosyl-Transfer RNA Synthetase"/>
    <property type="match status" value="1"/>
</dbReference>
<keyword evidence="6 12" id="KW-0694">RNA-binding</keyword>
<comment type="catalytic activity">
    <reaction evidence="9 11">
        <text>tRNA(Tyr) + L-tyrosine + ATP = L-tyrosyl-tRNA(Tyr) + AMP + diphosphate + H(+)</text>
        <dbReference type="Rhea" id="RHEA:10220"/>
        <dbReference type="Rhea" id="RHEA-COMP:9706"/>
        <dbReference type="Rhea" id="RHEA-COMP:9707"/>
        <dbReference type="ChEBI" id="CHEBI:15378"/>
        <dbReference type="ChEBI" id="CHEBI:30616"/>
        <dbReference type="ChEBI" id="CHEBI:33019"/>
        <dbReference type="ChEBI" id="CHEBI:58315"/>
        <dbReference type="ChEBI" id="CHEBI:78442"/>
        <dbReference type="ChEBI" id="CHEBI:78536"/>
        <dbReference type="ChEBI" id="CHEBI:456215"/>
        <dbReference type="EC" id="6.1.1.1"/>
    </reaction>
</comment>
<organism evidence="14 15">
    <name type="scientific">Hansschlegelia plantiphila</name>
    <dbReference type="NCBI Taxonomy" id="374655"/>
    <lineage>
        <taxon>Bacteria</taxon>
        <taxon>Pseudomonadati</taxon>
        <taxon>Pseudomonadota</taxon>
        <taxon>Alphaproteobacteria</taxon>
        <taxon>Hyphomicrobiales</taxon>
        <taxon>Methylopilaceae</taxon>
        <taxon>Hansschlegelia</taxon>
    </lineage>
</organism>
<dbReference type="InterPro" id="IPR036986">
    <property type="entry name" value="S4_RNA-bd_sf"/>
</dbReference>
<evidence type="ECO:0000256" key="13">
    <source>
        <dbReference type="SAM" id="MobiDB-lite"/>
    </source>
</evidence>
<evidence type="ECO:0000256" key="10">
    <source>
        <dbReference type="ARBA" id="ARBA00060965"/>
    </source>
</evidence>
<dbReference type="PANTHER" id="PTHR11766">
    <property type="entry name" value="TYROSYL-TRNA SYNTHETASE"/>
    <property type="match status" value="1"/>
</dbReference>
<protein>
    <recommendedName>
        <fullName evidence="11">Tyrosine--tRNA ligase</fullName>
        <ecNumber evidence="11">6.1.1.1</ecNumber>
    </recommendedName>
    <alternativeName>
        <fullName evidence="11">Tyrosyl-tRNA synthetase</fullName>
        <shortName evidence="11">TyrRS</shortName>
    </alternativeName>
</protein>
<keyword evidence="7 11" id="KW-0648">Protein biosynthesis</keyword>
<gene>
    <name evidence="11 14" type="primary">tyrS</name>
    <name evidence="14" type="ORF">GCM10008179_30990</name>
</gene>
<keyword evidence="2 11" id="KW-0963">Cytoplasm</keyword>
<dbReference type="PANTHER" id="PTHR11766:SF0">
    <property type="entry name" value="TYROSINE--TRNA LIGASE, MITOCHONDRIAL"/>
    <property type="match status" value="1"/>
</dbReference>
<feature type="binding site" evidence="11">
    <location>
        <position position="59"/>
    </location>
    <ligand>
        <name>L-tyrosine</name>
        <dbReference type="ChEBI" id="CHEBI:58315"/>
    </ligand>
</feature>
<evidence type="ECO:0000256" key="5">
    <source>
        <dbReference type="ARBA" id="ARBA00022840"/>
    </source>
</evidence>
<feature type="region of interest" description="Disordered" evidence="13">
    <location>
        <begin position="1"/>
        <end position="23"/>
    </location>
</feature>
<dbReference type="SUPFAM" id="SSF55174">
    <property type="entry name" value="Alpha-L RNA-binding motif"/>
    <property type="match status" value="1"/>
</dbReference>
<comment type="caution">
    <text evidence="14">The sequence shown here is derived from an EMBL/GenBank/DDBJ whole genome shotgun (WGS) entry which is preliminary data.</text>
</comment>
<evidence type="ECO:0000256" key="4">
    <source>
        <dbReference type="ARBA" id="ARBA00022741"/>
    </source>
</evidence>
<dbReference type="GO" id="GO:0004831">
    <property type="term" value="F:tyrosine-tRNA ligase activity"/>
    <property type="evidence" value="ECO:0007669"/>
    <property type="project" value="UniProtKB-UniRule"/>
</dbReference>
<evidence type="ECO:0000256" key="7">
    <source>
        <dbReference type="ARBA" id="ARBA00022917"/>
    </source>
</evidence>
<proteinExistence type="inferred from homology"/>
<evidence type="ECO:0000256" key="1">
    <source>
        <dbReference type="ARBA" id="ARBA00004496"/>
    </source>
</evidence>
<feature type="binding site" evidence="11">
    <location>
        <position position="259"/>
    </location>
    <ligand>
        <name>ATP</name>
        <dbReference type="ChEBI" id="CHEBI:30616"/>
    </ligand>
</feature>
<dbReference type="PRINTS" id="PR01040">
    <property type="entry name" value="TRNASYNTHTYR"/>
</dbReference>
<dbReference type="PROSITE" id="PS50889">
    <property type="entry name" value="S4"/>
    <property type="match status" value="1"/>
</dbReference>
<dbReference type="InterPro" id="IPR002307">
    <property type="entry name" value="Tyr-tRNA-ligase"/>
</dbReference>
<dbReference type="CDD" id="cd00805">
    <property type="entry name" value="TyrRS_core"/>
    <property type="match status" value="1"/>
</dbReference>
<evidence type="ECO:0000256" key="11">
    <source>
        <dbReference type="HAMAP-Rule" id="MF_02006"/>
    </source>
</evidence>
<evidence type="ECO:0000256" key="2">
    <source>
        <dbReference type="ARBA" id="ARBA00022490"/>
    </source>
</evidence>
<evidence type="ECO:0000256" key="8">
    <source>
        <dbReference type="ARBA" id="ARBA00023146"/>
    </source>
</evidence>
<dbReference type="AlphaFoldDB" id="A0A9W6MWX5"/>
<dbReference type="InterPro" id="IPR014729">
    <property type="entry name" value="Rossmann-like_a/b/a_fold"/>
</dbReference>
<comment type="function">
    <text evidence="11">Catalyzes the attachment of tyrosine to tRNA(Tyr) in a two-step reaction: tyrosine is first activated by ATP to form Tyr-AMP and then transferred to the acceptor end of tRNA(Tyr).</text>
</comment>
<accession>A0A9W6MWX5</accession>
<keyword evidence="3 11" id="KW-0436">Ligase</keyword>
<evidence type="ECO:0000313" key="14">
    <source>
        <dbReference type="EMBL" id="GLK69461.1"/>
    </source>
</evidence>
<dbReference type="Gene3D" id="3.40.50.620">
    <property type="entry name" value="HUPs"/>
    <property type="match status" value="1"/>
</dbReference>
<feature type="short sequence motif" description="'KMSKS' region" evidence="11">
    <location>
        <begin position="256"/>
        <end position="260"/>
    </location>
</feature>
<dbReference type="NCBIfam" id="TIGR00234">
    <property type="entry name" value="tyrS"/>
    <property type="match status" value="1"/>
</dbReference>
<dbReference type="InterPro" id="IPR024088">
    <property type="entry name" value="Tyr-tRNA-ligase_bac-type"/>
</dbReference>
<dbReference type="InterPro" id="IPR024107">
    <property type="entry name" value="Tyr-tRNA-ligase_bac_1"/>
</dbReference>
<keyword evidence="15" id="KW-1185">Reference proteome</keyword>
<comment type="subcellular location">
    <subcellularLocation>
        <location evidence="1 11">Cytoplasm</location>
    </subcellularLocation>
</comment>
<dbReference type="Pfam" id="PF00579">
    <property type="entry name" value="tRNA-synt_1b"/>
    <property type="match status" value="1"/>
</dbReference>
<dbReference type="GO" id="GO:0006437">
    <property type="term" value="P:tyrosyl-tRNA aminoacylation"/>
    <property type="evidence" value="ECO:0007669"/>
    <property type="project" value="UniProtKB-UniRule"/>
</dbReference>
<dbReference type="CDD" id="cd00165">
    <property type="entry name" value="S4"/>
    <property type="match status" value="1"/>
</dbReference>
<keyword evidence="5 11" id="KW-0067">ATP-binding</keyword>
<reference evidence="14" key="1">
    <citation type="journal article" date="2014" name="Int. J. Syst. Evol. Microbiol.">
        <title>Complete genome sequence of Corynebacterium casei LMG S-19264T (=DSM 44701T), isolated from a smear-ripened cheese.</title>
        <authorList>
            <consortium name="US DOE Joint Genome Institute (JGI-PGF)"/>
            <person name="Walter F."/>
            <person name="Albersmeier A."/>
            <person name="Kalinowski J."/>
            <person name="Ruckert C."/>
        </authorList>
    </citation>
    <scope>NUCLEOTIDE SEQUENCE</scope>
    <source>
        <strain evidence="14">VKM B-2347</strain>
    </source>
</reference>
<feature type="binding site" evidence="11">
    <location>
        <position position="200"/>
    </location>
    <ligand>
        <name>L-tyrosine</name>
        <dbReference type="ChEBI" id="CHEBI:58315"/>
    </ligand>
</feature>
<dbReference type="InterPro" id="IPR002305">
    <property type="entry name" value="aa-tRNA-synth_Ic"/>
</dbReference>
<comment type="similarity">
    <text evidence="10 11">Belongs to the class-I aminoacyl-tRNA synthetase family. TyrS type 1 subfamily.</text>
</comment>
<dbReference type="HAMAP" id="MF_02006">
    <property type="entry name" value="Tyr_tRNA_synth_type1"/>
    <property type="match status" value="1"/>
</dbReference>
<dbReference type="GO" id="GO:0005524">
    <property type="term" value="F:ATP binding"/>
    <property type="evidence" value="ECO:0007669"/>
    <property type="project" value="UniProtKB-UniRule"/>
</dbReference>
<sequence>MNLLHPRAYSPNRPEEPPDPMTTYRSDFLRLLDERGQIHQVSDPAALDTLATEGKVTAYIGYDLTAPSLHVGHMANIMMLRRLQQTGHKPIVLMGGGTTKVGDPSFRNDQRPLLDDAQIAANKETIKSVFTQFMTFGDGVADAIMVDNAEWLDRLEYVPFLREIGRHFSVNRMLSFDSVKSRLEQDQPFSFLEFNYMILQAYDFLELQRRYGCRLQMGGSDQWGNIVNGIELGRRVDGASLFALTCPLITTSSGAKMGKTAGGAVWLNADMASPYVFWQYWRNTEDADVVRFLKLFTDMPLAEIKRLGALDGAEINEAKKVLATEATAIVHGRAAAEEAEATARKTFEEGSLAETLPTVEVARDALTSGIGVLSAFAELARLVASNGEARRQVKGGGLRVNDKPVADERAQLTEADLTPEGVIKLSLGRKKHVLLRPSA</sequence>
<dbReference type="FunFam" id="1.10.240.10:FF:000001">
    <property type="entry name" value="Tyrosine--tRNA ligase"/>
    <property type="match status" value="1"/>
</dbReference>